<gene>
    <name evidence="13" type="ORF">SAMN06265219_1153</name>
</gene>
<keyword evidence="7 8" id="KW-0998">Cell outer membrane</keyword>
<proteinExistence type="inferred from homology"/>
<dbReference type="OrthoDB" id="9758472at2"/>
<evidence type="ECO:0000256" key="7">
    <source>
        <dbReference type="ARBA" id="ARBA00023237"/>
    </source>
</evidence>
<dbReference type="InterPro" id="IPR000531">
    <property type="entry name" value="Beta-barrel_TonB"/>
</dbReference>
<dbReference type="InterPro" id="IPR039426">
    <property type="entry name" value="TonB-dep_rcpt-like"/>
</dbReference>
<dbReference type="Pfam" id="PF00593">
    <property type="entry name" value="TonB_dep_Rec_b-barrel"/>
    <property type="match status" value="1"/>
</dbReference>
<evidence type="ECO:0000259" key="11">
    <source>
        <dbReference type="Pfam" id="PF00593"/>
    </source>
</evidence>
<evidence type="ECO:0000256" key="8">
    <source>
        <dbReference type="PROSITE-ProRule" id="PRU01360"/>
    </source>
</evidence>
<keyword evidence="6 8" id="KW-0472">Membrane</keyword>
<reference evidence="13 14" key="1">
    <citation type="submission" date="2017-05" db="EMBL/GenBank/DDBJ databases">
        <authorList>
            <person name="Varghese N."/>
            <person name="Submissions S."/>
        </authorList>
    </citation>
    <scope>NUCLEOTIDE SEQUENCE [LARGE SCALE GENOMIC DNA]</scope>
    <source>
        <strain evidence="13 14">DSM 21985</strain>
    </source>
</reference>
<dbReference type="InterPro" id="IPR012910">
    <property type="entry name" value="Plug_dom"/>
</dbReference>
<keyword evidence="4 8" id="KW-0812">Transmembrane</keyword>
<evidence type="ECO:0000313" key="14">
    <source>
        <dbReference type="Proteomes" id="UP000317557"/>
    </source>
</evidence>
<dbReference type="RefSeq" id="WP_142455576.1">
    <property type="nucleotide sequence ID" value="NZ_FXTP01000015.1"/>
</dbReference>
<dbReference type="InterPro" id="IPR037066">
    <property type="entry name" value="Plug_dom_sf"/>
</dbReference>
<feature type="signal peptide" evidence="10">
    <location>
        <begin position="1"/>
        <end position="21"/>
    </location>
</feature>
<dbReference type="Gene3D" id="2.60.40.1120">
    <property type="entry name" value="Carboxypeptidase-like, regulatory domain"/>
    <property type="match status" value="1"/>
</dbReference>
<dbReference type="GO" id="GO:0009279">
    <property type="term" value="C:cell outer membrane"/>
    <property type="evidence" value="ECO:0007669"/>
    <property type="project" value="UniProtKB-SubCell"/>
</dbReference>
<evidence type="ECO:0000256" key="9">
    <source>
        <dbReference type="RuleBase" id="RU003357"/>
    </source>
</evidence>
<keyword evidence="3 8" id="KW-1134">Transmembrane beta strand</keyword>
<dbReference type="PROSITE" id="PS52016">
    <property type="entry name" value="TONB_DEPENDENT_REC_3"/>
    <property type="match status" value="1"/>
</dbReference>
<dbReference type="Proteomes" id="UP000317557">
    <property type="component" value="Unassembled WGS sequence"/>
</dbReference>
<evidence type="ECO:0000313" key="13">
    <source>
        <dbReference type="EMBL" id="SMO90757.1"/>
    </source>
</evidence>
<comment type="subcellular location">
    <subcellularLocation>
        <location evidence="1 8">Cell outer membrane</location>
        <topology evidence="1 8">Multi-pass membrane protein</topology>
    </subcellularLocation>
</comment>
<dbReference type="PANTHER" id="PTHR30442">
    <property type="entry name" value="IRON III DICITRATE TRANSPORT PROTEIN FECA"/>
    <property type="match status" value="1"/>
</dbReference>
<keyword evidence="2 8" id="KW-0813">Transport</keyword>
<dbReference type="InterPro" id="IPR036942">
    <property type="entry name" value="Beta-barrel_TonB_sf"/>
</dbReference>
<evidence type="ECO:0000256" key="2">
    <source>
        <dbReference type="ARBA" id="ARBA00022448"/>
    </source>
</evidence>
<dbReference type="PANTHER" id="PTHR30442:SF0">
    <property type="entry name" value="FE(3+) DICITRATE TRANSPORT PROTEIN FECA"/>
    <property type="match status" value="1"/>
</dbReference>
<feature type="domain" description="TonB-dependent receptor-like beta-barrel" evidence="11">
    <location>
        <begin position="298"/>
        <end position="791"/>
    </location>
</feature>
<dbReference type="SUPFAM" id="SSF49464">
    <property type="entry name" value="Carboxypeptidase regulatory domain-like"/>
    <property type="match status" value="1"/>
</dbReference>
<evidence type="ECO:0000256" key="10">
    <source>
        <dbReference type="SAM" id="SignalP"/>
    </source>
</evidence>
<keyword evidence="14" id="KW-1185">Reference proteome</keyword>
<evidence type="ECO:0000259" key="12">
    <source>
        <dbReference type="Pfam" id="PF07715"/>
    </source>
</evidence>
<comment type="similarity">
    <text evidence="8 9">Belongs to the TonB-dependent receptor family.</text>
</comment>
<evidence type="ECO:0000256" key="6">
    <source>
        <dbReference type="ARBA" id="ARBA00023136"/>
    </source>
</evidence>
<keyword evidence="10" id="KW-0732">Signal</keyword>
<dbReference type="GO" id="GO:0033214">
    <property type="term" value="P:siderophore-iron import into cell"/>
    <property type="evidence" value="ECO:0007669"/>
    <property type="project" value="TreeGrafter"/>
</dbReference>
<dbReference type="SUPFAM" id="SSF56935">
    <property type="entry name" value="Porins"/>
    <property type="match status" value="1"/>
</dbReference>
<organism evidence="13 14">
    <name type="scientific">Gracilimonas mengyeensis</name>
    <dbReference type="NCBI Taxonomy" id="1302730"/>
    <lineage>
        <taxon>Bacteria</taxon>
        <taxon>Pseudomonadati</taxon>
        <taxon>Balneolota</taxon>
        <taxon>Balneolia</taxon>
        <taxon>Balneolales</taxon>
        <taxon>Balneolaceae</taxon>
        <taxon>Gracilimonas</taxon>
    </lineage>
</organism>
<name>A0A521F3L2_9BACT</name>
<dbReference type="AlphaFoldDB" id="A0A521F3L2"/>
<evidence type="ECO:0000256" key="4">
    <source>
        <dbReference type="ARBA" id="ARBA00022692"/>
    </source>
</evidence>
<dbReference type="InterPro" id="IPR008969">
    <property type="entry name" value="CarboxyPept-like_regulatory"/>
</dbReference>
<feature type="chain" id="PRO_5021895244" evidence="10">
    <location>
        <begin position="22"/>
        <end position="827"/>
    </location>
</feature>
<dbReference type="Pfam" id="PF07715">
    <property type="entry name" value="Plug"/>
    <property type="match status" value="1"/>
</dbReference>
<dbReference type="Gene3D" id="2.170.130.10">
    <property type="entry name" value="TonB-dependent receptor, plug domain"/>
    <property type="match status" value="1"/>
</dbReference>
<evidence type="ECO:0000256" key="1">
    <source>
        <dbReference type="ARBA" id="ARBA00004571"/>
    </source>
</evidence>
<keyword evidence="5 9" id="KW-0798">TonB box</keyword>
<evidence type="ECO:0000256" key="3">
    <source>
        <dbReference type="ARBA" id="ARBA00022452"/>
    </source>
</evidence>
<dbReference type="Gene3D" id="2.40.170.20">
    <property type="entry name" value="TonB-dependent receptor, beta-barrel domain"/>
    <property type="match status" value="1"/>
</dbReference>
<sequence>MRLKAFSLFLLFGLMGMNALAQFRISGYITSQETGQPMEGVEIYDNKAGKSFITNKDGYFEIKNLPSGTYVFYIFELGFEVINRPVVVEDEDVELRIGMEKLNREMSEVAVIDQREQIFAIKRMREVEGTSIYAGKKNEVIDLDQMVVNTSANNARQIYGQIAGLNIFESNDAGLQLNIGGRGLDPNRSSNFNIRQNGYDISADVLGYPESYYTPTAEGLEEIQVIRGAASLQYGTQFGGLVNFRMKKPARDKNIELVSRQATGSNALFTSFNSLSGTTGKLGYYSFFNYKRGDGFRPNSDFESQNLYFYTDYQLGENTTLSGDFTYLYYLAQQPGGLTDAQFYRDPTVSNRTRNWFEVNWKLASLKLEHRFSYKTRLSVMAFGLDASRKSVGFRTNRVSQQDDLDAPRDLILGDFNNWGTEIRFLNRYTIGSKNSVFLVGAKYYDSENASVQGPGSASSRADFSLADSQFPDYPNQSDFTFPNQNVAFFGENIFYLKDNLSITPGFRFEYIKTQSIGTFKRVNFDLAGNPIQNQTFEDNRKFERSFVLLGAGLSYLPNTNTEFYGNFSQNYRSVTFNDIRIVNPTFQVDSDITDESGFTTDFGLRGQLGSAISYDIGGFGLMYDNRIGEVLRAETRVNAEGEQEETGRVVRFRGNIGRAFMYGIESLIETNMLPLMGNNRKDLKFSLFLNTALTQSEYLDSEIPGVEGNDVEFVPLINLKTGVTFGYKNLLASLQYTYVSSQYTDASNARQNPRDNQSGIRGEIPAYDVLDVSASYSWKNFSLESGINNVLDDWYFTRRATGYPGPGIIPSPPRTFYVTLQLRIGN</sequence>
<evidence type="ECO:0000256" key="5">
    <source>
        <dbReference type="ARBA" id="ARBA00023077"/>
    </source>
</evidence>
<dbReference type="EMBL" id="FXTP01000015">
    <property type="protein sequence ID" value="SMO90757.1"/>
    <property type="molecule type" value="Genomic_DNA"/>
</dbReference>
<protein>
    <submittedName>
        <fullName evidence="13">Fe(3+) dicitrate transport protein</fullName>
    </submittedName>
</protein>
<feature type="domain" description="TonB-dependent receptor plug" evidence="12">
    <location>
        <begin position="140"/>
        <end position="237"/>
    </location>
</feature>
<dbReference type="Pfam" id="PF13715">
    <property type="entry name" value="CarbopepD_reg_2"/>
    <property type="match status" value="1"/>
</dbReference>
<accession>A0A521F3L2</accession>